<sequence>MFNRKKRKYTRHYDRLNAASAFNLSPEVKKSIFIIFLVALGGVSLLSLFSLAGFLGEYVNSGLIALFGWGRIIFPALILGFAFLLYNEAKEWVHGYIYVGLFFFLLSFQSLLHIFFQANPEAAVTAGKGGGYVGLFLAKIFVSVIGFWASLLVLFCLLAISLVLIFDTSISGIFGESGFFGRLFAPFYWLFNKMRGRQSAGEEGEEDEGMEELIAEEEMEFSENKEGADFNSHKVAEANGTLRQLELAREEERPTRLSRSNIRINLPLDLLSDKVGRPSGADIKISNEVIKRTLENFGIPVEMGEISVGPTVTQYTFKPAEGIKLTRITTLSNDLALALATHPIRIEAPIPGKSLVGVEVPNRVIARVGLREILDTREFRERKYNTMISLGKDVAGQAWLANLAKMPHLLVAGATGSGKSVCLNSIIVSLLYQNNPDDLKFILVDPKRVEFPVYNGIPYLLTPVITDVPKTINALKWCLNEMDRRFDVLAAAGKRNIDSYNATAKERMPAIIFIIDELADLMVTAARDVEGAIIRLSQMARAVGIHLILATQRPSVDVITGLIKANIPARIAFAVSSSIDSRTILDSQGAEKLLGRGDMLFVTAELSKPKRIQGAYVDDHEIKRIINYIKDQAGEVEYNEQITGRQKVGGIAGTGFNDGDGDDLYEEAKEIVINSGKASTSFLQRRLRVGYARAARLIDLLEEGGIVGPGNGAKAREILISKEQYAKVAEIGTAGAPLHNRAESRFNVEEVLGESSYAEASEDKEETQKEIEEDSEEFEESENEDEEGNIIDENLEIDAEEELPPVAEEEEPLKHERIKTLKQKNQESEDEETEKLYSR</sequence>
<feature type="region of interest" description="Disordered" evidence="15">
    <location>
        <begin position="755"/>
        <end position="839"/>
    </location>
</feature>
<dbReference type="InterPro" id="IPR002543">
    <property type="entry name" value="FtsK_dom"/>
</dbReference>
<dbReference type="PANTHER" id="PTHR22683">
    <property type="entry name" value="SPORULATION PROTEIN RELATED"/>
    <property type="match status" value="1"/>
</dbReference>
<keyword evidence="4 18" id="KW-0132">Cell division</keyword>
<evidence type="ECO:0000256" key="15">
    <source>
        <dbReference type="SAM" id="MobiDB-lite"/>
    </source>
</evidence>
<dbReference type="SMART" id="SM00382">
    <property type="entry name" value="AAA"/>
    <property type="match status" value="1"/>
</dbReference>
<keyword evidence="10" id="KW-0238">DNA-binding</keyword>
<comment type="subcellular location">
    <subcellularLocation>
        <location evidence="1">Cell membrane</location>
        <topology evidence="1">Multi-pass membrane protein</topology>
    </subcellularLocation>
</comment>
<evidence type="ECO:0000256" key="8">
    <source>
        <dbReference type="ARBA" id="ARBA00022840"/>
    </source>
</evidence>
<evidence type="ECO:0000256" key="13">
    <source>
        <dbReference type="ARBA" id="ARBA00025923"/>
    </source>
</evidence>
<accession>A0A2M6WMW6</accession>
<dbReference type="SUPFAM" id="SSF46785">
    <property type="entry name" value="Winged helix' DNA-binding domain"/>
    <property type="match status" value="1"/>
</dbReference>
<dbReference type="GO" id="GO:0005524">
    <property type="term" value="F:ATP binding"/>
    <property type="evidence" value="ECO:0007669"/>
    <property type="project" value="UniProtKB-UniRule"/>
</dbReference>
<dbReference type="InterPro" id="IPR041027">
    <property type="entry name" value="FtsK_alpha"/>
</dbReference>
<dbReference type="SMART" id="SM00843">
    <property type="entry name" value="Ftsk_gamma"/>
    <property type="match status" value="1"/>
</dbReference>
<evidence type="ECO:0000256" key="12">
    <source>
        <dbReference type="ARBA" id="ARBA00023306"/>
    </source>
</evidence>
<evidence type="ECO:0000256" key="4">
    <source>
        <dbReference type="ARBA" id="ARBA00022618"/>
    </source>
</evidence>
<dbReference type="Pfam" id="PF17854">
    <property type="entry name" value="FtsK_alpha"/>
    <property type="match status" value="1"/>
</dbReference>
<comment type="similarity">
    <text evidence="2">Belongs to the FtsK/SpoIIIE/SftA family.</text>
</comment>
<evidence type="ECO:0000256" key="5">
    <source>
        <dbReference type="ARBA" id="ARBA00022692"/>
    </source>
</evidence>
<dbReference type="InterPro" id="IPR050206">
    <property type="entry name" value="FtsK/SpoIIIE/SftA"/>
</dbReference>
<dbReference type="Pfam" id="PF01580">
    <property type="entry name" value="FtsK_SpoIIIE"/>
    <property type="match status" value="1"/>
</dbReference>
<keyword evidence="8 14" id="KW-0067">ATP-binding</keyword>
<gene>
    <name evidence="18" type="ORF">COU00_00820</name>
</gene>
<comment type="subunit">
    <text evidence="13">Homohexamer. Forms a ring that surrounds DNA.</text>
</comment>
<dbReference type="EMBL" id="PFAS01000008">
    <property type="protein sequence ID" value="PIT94102.1"/>
    <property type="molecule type" value="Genomic_DNA"/>
</dbReference>
<dbReference type="InterPro" id="IPR018541">
    <property type="entry name" value="Ftsk_gamma"/>
</dbReference>
<evidence type="ECO:0000313" key="18">
    <source>
        <dbReference type="EMBL" id="PIT94102.1"/>
    </source>
</evidence>
<dbReference type="Proteomes" id="UP000229335">
    <property type="component" value="Unassembled WGS sequence"/>
</dbReference>
<evidence type="ECO:0000256" key="10">
    <source>
        <dbReference type="ARBA" id="ARBA00023125"/>
    </source>
</evidence>
<dbReference type="CDD" id="cd01127">
    <property type="entry name" value="TrwB_TraG_TraD_VirD4"/>
    <property type="match status" value="1"/>
</dbReference>
<dbReference type="GO" id="GO:0007059">
    <property type="term" value="P:chromosome segregation"/>
    <property type="evidence" value="ECO:0007669"/>
    <property type="project" value="UniProtKB-KW"/>
</dbReference>
<evidence type="ECO:0000256" key="11">
    <source>
        <dbReference type="ARBA" id="ARBA00023136"/>
    </source>
</evidence>
<dbReference type="Pfam" id="PF09397">
    <property type="entry name" value="FtsK_gamma"/>
    <property type="match status" value="1"/>
</dbReference>
<comment type="caution">
    <text evidence="18">The sequence shown here is derived from an EMBL/GenBank/DDBJ whole genome shotgun (WGS) entry which is preliminary data.</text>
</comment>
<feature type="transmembrane region" description="Helical" evidence="16">
    <location>
        <begin position="62"/>
        <end position="84"/>
    </location>
</feature>
<evidence type="ECO:0000256" key="7">
    <source>
        <dbReference type="ARBA" id="ARBA00022829"/>
    </source>
</evidence>
<dbReference type="SUPFAM" id="SSF52540">
    <property type="entry name" value="P-loop containing nucleoside triphosphate hydrolases"/>
    <property type="match status" value="1"/>
</dbReference>
<evidence type="ECO:0000256" key="1">
    <source>
        <dbReference type="ARBA" id="ARBA00004651"/>
    </source>
</evidence>
<evidence type="ECO:0000256" key="6">
    <source>
        <dbReference type="ARBA" id="ARBA00022741"/>
    </source>
</evidence>
<feature type="transmembrane region" description="Helical" evidence="16">
    <location>
        <begin position="96"/>
        <end position="116"/>
    </location>
</feature>
<organism evidence="18 19">
    <name type="scientific">Candidatus Falkowbacteria bacterium CG10_big_fil_rev_8_21_14_0_10_43_11</name>
    <dbReference type="NCBI Taxonomy" id="1974568"/>
    <lineage>
        <taxon>Bacteria</taxon>
        <taxon>Candidatus Falkowiibacteriota</taxon>
    </lineage>
</organism>
<name>A0A2M6WMW6_9BACT</name>
<dbReference type="InterPro" id="IPR036388">
    <property type="entry name" value="WH-like_DNA-bd_sf"/>
</dbReference>
<keyword evidence="12" id="KW-0131">Cell cycle</keyword>
<evidence type="ECO:0000256" key="2">
    <source>
        <dbReference type="ARBA" id="ARBA00006474"/>
    </source>
</evidence>
<evidence type="ECO:0000259" key="17">
    <source>
        <dbReference type="PROSITE" id="PS50901"/>
    </source>
</evidence>
<keyword evidence="6 14" id="KW-0547">Nucleotide-binding</keyword>
<evidence type="ECO:0000256" key="9">
    <source>
        <dbReference type="ARBA" id="ARBA00022989"/>
    </source>
</evidence>
<dbReference type="Gene3D" id="3.30.980.40">
    <property type="match status" value="1"/>
</dbReference>
<dbReference type="InterPro" id="IPR025199">
    <property type="entry name" value="FtsK_4TM"/>
</dbReference>
<protein>
    <submittedName>
        <fullName evidence="18">Cell division protein FtsK</fullName>
    </submittedName>
</protein>
<dbReference type="Pfam" id="PF13491">
    <property type="entry name" value="FtsK_4TM"/>
    <property type="match status" value="1"/>
</dbReference>
<evidence type="ECO:0000256" key="3">
    <source>
        <dbReference type="ARBA" id="ARBA00022475"/>
    </source>
</evidence>
<dbReference type="GO" id="GO:0051301">
    <property type="term" value="P:cell division"/>
    <property type="evidence" value="ECO:0007669"/>
    <property type="project" value="UniProtKB-KW"/>
</dbReference>
<evidence type="ECO:0000256" key="14">
    <source>
        <dbReference type="PROSITE-ProRule" id="PRU00289"/>
    </source>
</evidence>
<dbReference type="PROSITE" id="PS50901">
    <property type="entry name" value="FTSK"/>
    <property type="match status" value="1"/>
</dbReference>
<feature type="compositionally biased region" description="Acidic residues" evidence="15">
    <location>
        <begin position="760"/>
        <end position="811"/>
    </location>
</feature>
<proteinExistence type="inferred from homology"/>
<dbReference type="Gene3D" id="3.40.50.300">
    <property type="entry name" value="P-loop containing nucleotide triphosphate hydrolases"/>
    <property type="match status" value="1"/>
</dbReference>
<evidence type="ECO:0000313" key="19">
    <source>
        <dbReference type="Proteomes" id="UP000229335"/>
    </source>
</evidence>
<keyword evidence="11 16" id="KW-0472">Membrane</keyword>
<keyword evidence="3" id="KW-1003">Cell membrane</keyword>
<evidence type="ECO:0000256" key="16">
    <source>
        <dbReference type="SAM" id="Phobius"/>
    </source>
</evidence>
<dbReference type="Gene3D" id="1.10.10.10">
    <property type="entry name" value="Winged helix-like DNA-binding domain superfamily/Winged helix DNA-binding domain"/>
    <property type="match status" value="1"/>
</dbReference>
<feature type="compositionally biased region" description="Basic and acidic residues" evidence="15">
    <location>
        <begin position="812"/>
        <end position="827"/>
    </location>
</feature>
<dbReference type="InterPro" id="IPR027417">
    <property type="entry name" value="P-loop_NTPase"/>
</dbReference>
<keyword evidence="7" id="KW-0159">Chromosome partition</keyword>
<reference evidence="19" key="1">
    <citation type="submission" date="2017-09" db="EMBL/GenBank/DDBJ databases">
        <title>Depth-based differentiation of microbial function through sediment-hosted aquifers and enrichment of novel symbionts in the deep terrestrial subsurface.</title>
        <authorList>
            <person name="Probst A.J."/>
            <person name="Ladd B."/>
            <person name="Jarett J.K."/>
            <person name="Geller-Mcgrath D.E."/>
            <person name="Sieber C.M.K."/>
            <person name="Emerson J.B."/>
            <person name="Anantharaman K."/>
            <person name="Thomas B.C."/>
            <person name="Malmstrom R."/>
            <person name="Stieglmeier M."/>
            <person name="Klingl A."/>
            <person name="Woyke T."/>
            <person name="Ryan C.M."/>
            <person name="Banfield J.F."/>
        </authorList>
    </citation>
    <scope>NUCLEOTIDE SEQUENCE [LARGE SCALE GENOMIC DNA]</scope>
</reference>
<dbReference type="InterPro" id="IPR036390">
    <property type="entry name" value="WH_DNA-bd_sf"/>
</dbReference>
<feature type="transmembrane region" description="Helical" evidence="16">
    <location>
        <begin position="32"/>
        <end position="56"/>
    </location>
</feature>
<dbReference type="InterPro" id="IPR003593">
    <property type="entry name" value="AAA+_ATPase"/>
</dbReference>
<keyword evidence="5 16" id="KW-0812">Transmembrane</keyword>
<dbReference type="GO" id="GO:0005886">
    <property type="term" value="C:plasma membrane"/>
    <property type="evidence" value="ECO:0007669"/>
    <property type="project" value="UniProtKB-SubCell"/>
</dbReference>
<dbReference type="AlphaFoldDB" id="A0A2M6WMW6"/>
<feature type="binding site" evidence="14">
    <location>
        <begin position="413"/>
        <end position="420"/>
    </location>
    <ligand>
        <name>ATP</name>
        <dbReference type="ChEBI" id="CHEBI:30616"/>
    </ligand>
</feature>
<dbReference type="GO" id="GO:0003677">
    <property type="term" value="F:DNA binding"/>
    <property type="evidence" value="ECO:0007669"/>
    <property type="project" value="UniProtKB-KW"/>
</dbReference>
<feature type="domain" description="FtsK" evidence="17">
    <location>
        <begin position="396"/>
        <end position="582"/>
    </location>
</feature>
<dbReference type="PANTHER" id="PTHR22683:SF41">
    <property type="entry name" value="DNA TRANSLOCASE FTSK"/>
    <property type="match status" value="1"/>
</dbReference>
<feature type="transmembrane region" description="Helical" evidence="16">
    <location>
        <begin position="136"/>
        <end position="166"/>
    </location>
</feature>
<keyword evidence="9 16" id="KW-1133">Transmembrane helix</keyword>